<organism evidence="3 4">
    <name type="scientific">Caenimonas koreensis DSM 17982</name>
    <dbReference type="NCBI Taxonomy" id="1121255"/>
    <lineage>
        <taxon>Bacteria</taxon>
        <taxon>Pseudomonadati</taxon>
        <taxon>Pseudomonadota</taxon>
        <taxon>Betaproteobacteria</taxon>
        <taxon>Burkholderiales</taxon>
        <taxon>Comamonadaceae</taxon>
        <taxon>Caenimonas</taxon>
    </lineage>
</organism>
<feature type="domain" description="AMP-dependent synthetase/ligase" evidence="1">
    <location>
        <begin position="40"/>
        <end position="419"/>
    </location>
</feature>
<dbReference type="OrthoDB" id="9766486at2"/>
<feature type="domain" description="AMP-binding enzyme C-terminal" evidence="2">
    <location>
        <begin position="470"/>
        <end position="545"/>
    </location>
</feature>
<keyword evidence="4" id="KW-1185">Reference proteome</keyword>
<comment type="caution">
    <text evidence="3">The sequence shown here is derived from an EMBL/GenBank/DDBJ whole genome shotgun (WGS) entry which is preliminary data.</text>
</comment>
<evidence type="ECO:0000313" key="4">
    <source>
        <dbReference type="Proteomes" id="UP000487350"/>
    </source>
</evidence>
<dbReference type="RefSeq" id="WP_153586444.1">
    <property type="nucleotide sequence ID" value="NZ_WJBU01000020.1"/>
</dbReference>
<evidence type="ECO:0000313" key="3">
    <source>
        <dbReference type="EMBL" id="MRD49130.1"/>
    </source>
</evidence>
<dbReference type="EMBL" id="WJBU01000020">
    <property type="protein sequence ID" value="MRD49130.1"/>
    <property type="molecule type" value="Genomic_DNA"/>
</dbReference>
<dbReference type="Proteomes" id="UP000487350">
    <property type="component" value="Unassembled WGS sequence"/>
</dbReference>
<proteinExistence type="predicted"/>
<dbReference type="InterPro" id="IPR000873">
    <property type="entry name" value="AMP-dep_synth/lig_dom"/>
</dbReference>
<dbReference type="Gene3D" id="3.40.50.12780">
    <property type="entry name" value="N-terminal domain of ligase-like"/>
    <property type="match status" value="1"/>
</dbReference>
<name>A0A844AX68_9BURK</name>
<evidence type="ECO:0000259" key="2">
    <source>
        <dbReference type="Pfam" id="PF13193"/>
    </source>
</evidence>
<gene>
    <name evidence="3" type="ORF">GHT07_17785</name>
</gene>
<dbReference type="PANTHER" id="PTHR43767">
    <property type="entry name" value="LONG-CHAIN-FATTY-ACID--COA LIGASE"/>
    <property type="match status" value="1"/>
</dbReference>
<dbReference type="InterPro" id="IPR045851">
    <property type="entry name" value="AMP-bd_C_sf"/>
</dbReference>
<dbReference type="PROSITE" id="PS00455">
    <property type="entry name" value="AMP_BINDING"/>
    <property type="match status" value="1"/>
</dbReference>
<dbReference type="SUPFAM" id="SSF56801">
    <property type="entry name" value="Acetyl-CoA synthetase-like"/>
    <property type="match status" value="1"/>
</dbReference>
<protein>
    <submittedName>
        <fullName evidence="3">AMP-binding protein</fullName>
    </submittedName>
</protein>
<dbReference type="GO" id="GO:0016878">
    <property type="term" value="F:acid-thiol ligase activity"/>
    <property type="evidence" value="ECO:0007669"/>
    <property type="project" value="UniProtKB-ARBA"/>
</dbReference>
<accession>A0A844AX68</accession>
<evidence type="ECO:0000259" key="1">
    <source>
        <dbReference type="Pfam" id="PF00501"/>
    </source>
</evidence>
<dbReference type="InterPro" id="IPR042099">
    <property type="entry name" value="ANL_N_sf"/>
</dbReference>
<dbReference type="Pfam" id="PF13193">
    <property type="entry name" value="AMP-binding_C"/>
    <property type="match status" value="1"/>
</dbReference>
<dbReference type="PANTHER" id="PTHR43767:SF1">
    <property type="entry name" value="NONRIBOSOMAL PEPTIDE SYNTHASE PES1 (EUROFUNG)-RELATED"/>
    <property type="match status" value="1"/>
</dbReference>
<dbReference type="InterPro" id="IPR050237">
    <property type="entry name" value="ATP-dep_AMP-bd_enzyme"/>
</dbReference>
<dbReference type="Pfam" id="PF00501">
    <property type="entry name" value="AMP-binding"/>
    <property type="match status" value="1"/>
</dbReference>
<reference evidence="3 4" key="1">
    <citation type="submission" date="2019-11" db="EMBL/GenBank/DDBJ databases">
        <title>Caenimonas koreensis gen. nov., sp. nov., isolated from activated sludge.</title>
        <authorList>
            <person name="Seung H.R."/>
        </authorList>
    </citation>
    <scope>NUCLEOTIDE SEQUENCE [LARGE SCALE GENOMIC DNA]</scope>
    <source>
        <strain evidence="3 4">EMB320</strain>
    </source>
</reference>
<dbReference type="AlphaFoldDB" id="A0A844AX68"/>
<dbReference type="InterPro" id="IPR025110">
    <property type="entry name" value="AMP-bd_C"/>
</dbReference>
<dbReference type="Gene3D" id="3.30.300.30">
    <property type="match status" value="1"/>
</dbReference>
<dbReference type="InterPro" id="IPR020845">
    <property type="entry name" value="AMP-binding_CS"/>
</dbReference>
<sequence length="619" mass="65257">MSAPGAGGEFFRGLADIEALEAGTPYEQAIPARTTYGLIERAAKLFGQRIAFTYLPDGEPGTAPHRITYGEVLAHVNRAANLFRSLGVGPGDSVAILAPNIPATHYALWGAQVAGRACPINFMLQPDHIAALLEASGAKVVVALGPHHELDVWHALQRVPGLQSRRVLHIDAGGTASEDSFDALIAAQPSALTFDPQLTPDRIAALFHTGGTTGAPKLVQHTHGNEAHTSWFAHRFYGFDEHTVEVNGFPLFHVAGAFVYGLAMLAIGASQVLPTVTGMRNAVFMRHYWKFCEREKVTALACVPTILAGLCNVPIDADISTVRVAYTGGSPLPGELASRFETATGIAVRNILGMTECAGLVAIEPYASPRVPGSAGLRMPYSEVRVVRWRHDALDFDDMCAAGETGVIVLRGPHMSPGYTDARRNAGMFEQGWIVSGDLGHLDGSGGIHVTGRAKDVIIRGSHNIDPGLVEEAFLAHPAVAMCAVVAEPDAHAGEVPVAFVTLKPGAAVSAEAVLKSVGPHVYERPATPRRVVVLDALPLTAVGKIFKPALRLQAIEIKLEELLAAVCEGRSVAVSAAEEGGVAVARVVIAGPGDDALAVRCRNSLGAIAVRVEISFTA</sequence>